<proteinExistence type="predicted"/>
<sequence length="214" mass="23478">MWHDHSGMRPKAGMGMRKHEYLSKLPKTPVQPKAHRGPRVPMDQSKSCFSRRGKQRKPGTWVITPTPSTSKPVPVVALPRKAEYGPCEKKHISGYQGTPGLYASPRSKEQTQGSPNDSGSYGTSGSSQLQRTSGFQTIISGSTSPGSDMASKAYYDSSKKDRTLVQPRAHRGHYIPKEPPGSHTTSGSRYTRVPIRSPDLREKALYSHTTSGSE</sequence>
<feature type="compositionally biased region" description="Low complexity" evidence="1">
    <location>
        <begin position="62"/>
        <end position="76"/>
    </location>
</feature>
<dbReference type="EMBL" id="QGKX02001621">
    <property type="protein sequence ID" value="KAF3503613.1"/>
    <property type="molecule type" value="Genomic_DNA"/>
</dbReference>
<evidence type="ECO:0000256" key="1">
    <source>
        <dbReference type="SAM" id="MobiDB-lite"/>
    </source>
</evidence>
<dbReference type="Proteomes" id="UP000712600">
    <property type="component" value="Unassembled WGS sequence"/>
</dbReference>
<organism evidence="2 3">
    <name type="scientific">Brassica cretica</name>
    <name type="common">Mustard</name>
    <dbReference type="NCBI Taxonomy" id="69181"/>
    <lineage>
        <taxon>Eukaryota</taxon>
        <taxon>Viridiplantae</taxon>
        <taxon>Streptophyta</taxon>
        <taxon>Embryophyta</taxon>
        <taxon>Tracheophyta</taxon>
        <taxon>Spermatophyta</taxon>
        <taxon>Magnoliopsida</taxon>
        <taxon>eudicotyledons</taxon>
        <taxon>Gunneridae</taxon>
        <taxon>Pentapetalae</taxon>
        <taxon>rosids</taxon>
        <taxon>malvids</taxon>
        <taxon>Brassicales</taxon>
        <taxon>Brassicaceae</taxon>
        <taxon>Brassiceae</taxon>
        <taxon>Brassica</taxon>
    </lineage>
</organism>
<feature type="compositionally biased region" description="Polar residues" evidence="1">
    <location>
        <begin position="110"/>
        <end position="146"/>
    </location>
</feature>
<accession>A0A8S9NRD9</accession>
<feature type="region of interest" description="Disordered" evidence="1">
    <location>
        <begin position="1"/>
        <end position="214"/>
    </location>
</feature>
<name>A0A8S9NRD9_BRACR</name>
<evidence type="ECO:0000313" key="3">
    <source>
        <dbReference type="Proteomes" id="UP000712600"/>
    </source>
</evidence>
<reference evidence="2" key="1">
    <citation type="submission" date="2019-12" db="EMBL/GenBank/DDBJ databases">
        <title>Genome sequencing and annotation of Brassica cretica.</title>
        <authorList>
            <person name="Studholme D.J."/>
            <person name="Sarris P."/>
        </authorList>
    </citation>
    <scope>NUCLEOTIDE SEQUENCE</scope>
    <source>
        <strain evidence="2">PFS-109/04</strain>
        <tissue evidence="2">Leaf</tissue>
    </source>
</reference>
<protein>
    <submittedName>
        <fullName evidence="2">Uncharacterized protein</fullName>
    </submittedName>
</protein>
<feature type="compositionally biased region" description="Basic and acidic residues" evidence="1">
    <location>
        <begin position="80"/>
        <end position="91"/>
    </location>
</feature>
<dbReference type="AlphaFoldDB" id="A0A8S9NRD9"/>
<evidence type="ECO:0000313" key="2">
    <source>
        <dbReference type="EMBL" id="KAF3503613.1"/>
    </source>
</evidence>
<gene>
    <name evidence="2" type="ORF">F2Q69_00042239</name>
</gene>
<comment type="caution">
    <text evidence="2">The sequence shown here is derived from an EMBL/GenBank/DDBJ whole genome shotgun (WGS) entry which is preliminary data.</text>
</comment>